<evidence type="ECO:0000313" key="2">
    <source>
        <dbReference type="Proteomes" id="UP000238479"/>
    </source>
</evidence>
<dbReference type="Proteomes" id="UP000238479">
    <property type="component" value="Chromosome 2"/>
</dbReference>
<evidence type="ECO:0000313" key="1">
    <source>
        <dbReference type="EMBL" id="PRQ50748.1"/>
    </source>
</evidence>
<gene>
    <name evidence="1" type="ORF">RchiOBHm_Chr2g0136701</name>
</gene>
<dbReference type="EMBL" id="PDCK01000040">
    <property type="protein sequence ID" value="PRQ50748.1"/>
    <property type="molecule type" value="Genomic_DNA"/>
</dbReference>
<reference evidence="1 2" key="1">
    <citation type="journal article" date="2018" name="Nat. Genet.">
        <title>The Rosa genome provides new insights in the design of modern roses.</title>
        <authorList>
            <person name="Bendahmane M."/>
        </authorList>
    </citation>
    <scope>NUCLEOTIDE SEQUENCE [LARGE SCALE GENOMIC DNA]</scope>
    <source>
        <strain evidence="2">cv. Old Blush</strain>
    </source>
</reference>
<proteinExistence type="predicted"/>
<comment type="caution">
    <text evidence="1">The sequence shown here is derived from an EMBL/GenBank/DDBJ whole genome shotgun (WGS) entry which is preliminary data.</text>
</comment>
<accession>A0A2P6RWE9</accession>
<sequence>MDCGWIVKDFRTLDENTNGNLEKTTSHVQLCRSRRRRSYRAPLNFLTRLSKPKNPVVEPTRSEWWQ</sequence>
<protein>
    <submittedName>
        <fullName evidence="1">Uncharacterized protein</fullName>
    </submittedName>
</protein>
<organism evidence="1 2">
    <name type="scientific">Rosa chinensis</name>
    <name type="common">China rose</name>
    <dbReference type="NCBI Taxonomy" id="74649"/>
    <lineage>
        <taxon>Eukaryota</taxon>
        <taxon>Viridiplantae</taxon>
        <taxon>Streptophyta</taxon>
        <taxon>Embryophyta</taxon>
        <taxon>Tracheophyta</taxon>
        <taxon>Spermatophyta</taxon>
        <taxon>Magnoliopsida</taxon>
        <taxon>eudicotyledons</taxon>
        <taxon>Gunneridae</taxon>
        <taxon>Pentapetalae</taxon>
        <taxon>rosids</taxon>
        <taxon>fabids</taxon>
        <taxon>Rosales</taxon>
        <taxon>Rosaceae</taxon>
        <taxon>Rosoideae</taxon>
        <taxon>Rosoideae incertae sedis</taxon>
        <taxon>Rosa</taxon>
    </lineage>
</organism>
<dbReference type="Gramene" id="PRQ50748">
    <property type="protein sequence ID" value="PRQ50748"/>
    <property type="gene ID" value="RchiOBHm_Chr2g0136701"/>
</dbReference>
<name>A0A2P6RWE9_ROSCH</name>
<dbReference type="AlphaFoldDB" id="A0A2P6RWE9"/>
<keyword evidence="2" id="KW-1185">Reference proteome</keyword>